<evidence type="ECO:0000256" key="1">
    <source>
        <dbReference type="SAM" id="Phobius"/>
    </source>
</evidence>
<dbReference type="Proteomes" id="UP000027073">
    <property type="component" value="Unassembled WGS sequence"/>
</dbReference>
<dbReference type="OrthoDB" id="2940333at2759"/>
<reference evidence="4" key="1">
    <citation type="journal article" date="2014" name="Proc. Natl. Acad. Sci. U.S.A.">
        <title>Extensive sampling of basidiomycete genomes demonstrates inadequacy of the white-rot/brown-rot paradigm for wood decay fungi.</title>
        <authorList>
            <person name="Riley R."/>
            <person name="Salamov A.A."/>
            <person name="Brown D.W."/>
            <person name="Nagy L.G."/>
            <person name="Floudas D."/>
            <person name="Held B.W."/>
            <person name="Levasseur A."/>
            <person name="Lombard V."/>
            <person name="Morin E."/>
            <person name="Otillar R."/>
            <person name="Lindquist E.A."/>
            <person name="Sun H."/>
            <person name="LaButti K.M."/>
            <person name="Schmutz J."/>
            <person name="Jabbour D."/>
            <person name="Luo H."/>
            <person name="Baker S.E."/>
            <person name="Pisabarro A.G."/>
            <person name="Walton J.D."/>
            <person name="Blanchette R.A."/>
            <person name="Henrissat B."/>
            <person name="Martin F."/>
            <person name="Cullen D."/>
            <person name="Hibbett D.S."/>
            <person name="Grigoriev I.V."/>
        </authorList>
    </citation>
    <scope>NUCLEOTIDE SEQUENCE [LARGE SCALE GENOMIC DNA]</scope>
    <source>
        <strain evidence="4">PC15</strain>
    </source>
</reference>
<evidence type="ECO:0000259" key="2">
    <source>
        <dbReference type="Pfam" id="PF20151"/>
    </source>
</evidence>
<feature type="transmembrane region" description="Helical" evidence="1">
    <location>
        <begin position="212"/>
        <end position="234"/>
    </location>
</feature>
<evidence type="ECO:0000313" key="4">
    <source>
        <dbReference type="Proteomes" id="UP000027073"/>
    </source>
</evidence>
<keyword evidence="1" id="KW-0472">Membrane</keyword>
<feature type="transmembrane region" description="Helical" evidence="1">
    <location>
        <begin position="115"/>
        <end position="134"/>
    </location>
</feature>
<feature type="domain" description="DUF6533" evidence="2">
    <location>
        <begin position="27"/>
        <end position="68"/>
    </location>
</feature>
<feature type="transmembrane region" description="Helical" evidence="1">
    <location>
        <begin position="20"/>
        <end position="37"/>
    </location>
</feature>
<feature type="transmembrane region" description="Helical" evidence="1">
    <location>
        <begin position="58"/>
        <end position="78"/>
    </location>
</feature>
<sequence length="277" mass="30765">MDDAALAAEQLALCMNDQHISFALSYASGAIFLYDFLLTFPDELSHMWRFKRVRAGSILFFIARYGGFTSAIICFLPVDVALGNVRTCMRLITIVSSDAVLAVRTWAIWERRKSVLLLLLSTALGAIGAAVFILEKDASTSKMAPAISPLLPNLCSYIESDVTNLWSIPYFLTIMYETITLVLTLAQILRWRKRIPASVRSSLSDALWKDGVTYFAFMLVLSIINIGLVFQVTVHTRYLSRLMADTDCQLTGTPSSLNFVQGDPNSKPVCTAWSPPE</sequence>
<gene>
    <name evidence="3" type="ORF">PLEOSDRAFT_1108507</name>
</gene>
<dbReference type="HOGENOM" id="CLU_1005168_0_0_1"/>
<dbReference type="InParanoid" id="A0A067NAQ4"/>
<dbReference type="InterPro" id="IPR045340">
    <property type="entry name" value="DUF6533"/>
</dbReference>
<dbReference type="EMBL" id="KL198012">
    <property type="protein sequence ID" value="KDQ24045.1"/>
    <property type="molecule type" value="Genomic_DNA"/>
</dbReference>
<evidence type="ECO:0000313" key="3">
    <source>
        <dbReference type="EMBL" id="KDQ24045.1"/>
    </source>
</evidence>
<name>A0A067NAQ4_PLEO1</name>
<keyword evidence="1" id="KW-0812">Transmembrane</keyword>
<feature type="transmembrane region" description="Helical" evidence="1">
    <location>
        <begin position="170"/>
        <end position="191"/>
    </location>
</feature>
<organism evidence="3 4">
    <name type="scientific">Pleurotus ostreatus (strain PC15)</name>
    <name type="common">Oyster mushroom</name>
    <dbReference type="NCBI Taxonomy" id="1137138"/>
    <lineage>
        <taxon>Eukaryota</taxon>
        <taxon>Fungi</taxon>
        <taxon>Dikarya</taxon>
        <taxon>Basidiomycota</taxon>
        <taxon>Agaricomycotina</taxon>
        <taxon>Agaricomycetes</taxon>
        <taxon>Agaricomycetidae</taxon>
        <taxon>Agaricales</taxon>
        <taxon>Pleurotineae</taxon>
        <taxon>Pleurotaceae</taxon>
        <taxon>Pleurotus</taxon>
    </lineage>
</organism>
<accession>A0A067NAQ4</accession>
<protein>
    <recommendedName>
        <fullName evidence="2">DUF6533 domain-containing protein</fullName>
    </recommendedName>
</protein>
<keyword evidence="1" id="KW-1133">Transmembrane helix</keyword>
<proteinExistence type="predicted"/>
<dbReference type="AlphaFoldDB" id="A0A067NAQ4"/>
<dbReference type="VEuPathDB" id="FungiDB:PLEOSDRAFT_1108507"/>
<dbReference type="Pfam" id="PF20151">
    <property type="entry name" value="DUF6533"/>
    <property type="match status" value="1"/>
</dbReference>